<protein>
    <submittedName>
        <fullName evidence="1">Uncharacterized protein</fullName>
    </submittedName>
</protein>
<keyword evidence="2" id="KW-1185">Reference proteome</keyword>
<organism evidence="2">
    <name type="scientific">Perkinsus marinus (strain ATCC 50983 / TXsc)</name>
    <dbReference type="NCBI Taxonomy" id="423536"/>
    <lineage>
        <taxon>Eukaryota</taxon>
        <taxon>Sar</taxon>
        <taxon>Alveolata</taxon>
        <taxon>Perkinsozoa</taxon>
        <taxon>Perkinsea</taxon>
        <taxon>Perkinsida</taxon>
        <taxon>Perkinsidae</taxon>
        <taxon>Perkinsus</taxon>
    </lineage>
</organism>
<sequence>MIEPSDTADLVEYSFGQLYAEVQCIRIALRAWTEADTRYDKASDVDASLEYWDPSAEHSDQPGAWVVAYLFRGVRSHSIFRNGVLQSPIPPWTAPLGLPYFNSTVTVECWTGWPCTLDMSESSPTMLHDGDNLIAVETTEVCETLYGGGLWGVPGGGISRGALNGMFAFGDVASDRATEARLSQSPGVYKLCWCDGRASDCSSIKDFRIEAGRFAILGPQRTHEFYAAIGRALCIPSVQGYGLQHGDFLAVMSTCGMVQGIRGIGSMRAQWQGVSEPTVDGRAFCWDSSSVVAAVPGVYNLCWCSARMSCMEKGPQQFRALAGKLRVHGPYPDHDFGAVIRGRVLSLGGLTGVGLSHEDRLAIMSECGVESTVGGIPTGADSNSSVVGASSISSDGGGTSYTWGLEPVTATPGAYSVCWCGGTNTTGLRNCSSARHFTALAGTIEIVGPDPSQNRRLSVVRGTKAIISRVWGRGLNISDVFAVRRSGESCSSLPSSGVPWETGIGRRGLSEPVNSDTLDSTEAFVTIVFSGRVYSQPGHYQLCWCRPVSGVSCDRDRPQDFRALAGTITVVGAESGQIFVCARGETPCSIANFKGTQSTPYDRMLLVPSRETCGTSRTVSSQLTGKATDNGKGFTWATGAGFMASAG</sequence>
<accession>C5LQ72</accession>
<feature type="non-terminal residue" evidence="1">
    <location>
        <position position="647"/>
    </location>
</feature>
<reference evidence="1 2" key="1">
    <citation type="submission" date="2008-07" db="EMBL/GenBank/DDBJ databases">
        <authorList>
            <person name="El-Sayed N."/>
            <person name="Caler E."/>
            <person name="Inman J."/>
            <person name="Amedeo P."/>
            <person name="Hass B."/>
            <person name="Wortman J."/>
        </authorList>
    </citation>
    <scope>NUCLEOTIDE SEQUENCE [LARGE SCALE GENOMIC DNA]</scope>
    <source>
        <strain evidence="2">ATCC 50983 / TXsc</strain>
    </source>
</reference>
<evidence type="ECO:0000313" key="2">
    <source>
        <dbReference type="Proteomes" id="UP000007800"/>
    </source>
</evidence>
<dbReference type="EMBL" id="GG684442">
    <property type="protein sequence ID" value="EER01121.1"/>
    <property type="molecule type" value="Genomic_DNA"/>
</dbReference>
<dbReference type="OMA" id="LAIMSEC"/>
<proteinExistence type="predicted"/>
<dbReference type="InParanoid" id="C5LQ72"/>
<dbReference type="GeneID" id="9057961"/>
<evidence type="ECO:0000313" key="1">
    <source>
        <dbReference type="EMBL" id="EER01121.1"/>
    </source>
</evidence>
<dbReference type="Proteomes" id="UP000007800">
    <property type="component" value="Unassembled WGS sequence"/>
</dbReference>
<gene>
    <name evidence="1" type="ORF">Pmar_PMAR025490</name>
</gene>
<dbReference type="OrthoDB" id="408393at2759"/>
<dbReference type="AlphaFoldDB" id="C5LQ72"/>
<dbReference type="RefSeq" id="XP_002768403.1">
    <property type="nucleotide sequence ID" value="XM_002768357.1"/>
</dbReference>
<name>C5LQ72_PERM5</name>